<protein>
    <submittedName>
        <fullName evidence="1">Uncharacterized protein</fullName>
    </submittedName>
</protein>
<organism evidence="1 2">
    <name type="scientific">Pistacia atlantica</name>
    <dbReference type="NCBI Taxonomy" id="434234"/>
    <lineage>
        <taxon>Eukaryota</taxon>
        <taxon>Viridiplantae</taxon>
        <taxon>Streptophyta</taxon>
        <taxon>Embryophyta</taxon>
        <taxon>Tracheophyta</taxon>
        <taxon>Spermatophyta</taxon>
        <taxon>Magnoliopsida</taxon>
        <taxon>eudicotyledons</taxon>
        <taxon>Gunneridae</taxon>
        <taxon>Pentapetalae</taxon>
        <taxon>rosids</taxon>
        <taxon>malvids</taxon>
        <taxon>Sapindales</taxon>
        <taxon>Anacardiaceae</taxon>
        <taxon>Pistacia</taxon>
    </lineage>
</organism>
<evidence type="ECO:0000313" key="2">
    <source>
        <dbReference type="Proteomes" id="UP001164250"/>
    </source>
</evidence>
<accession>A0ACC1AB74</accession>
<dbReference type="EMBL" id="CM047907">
    <property type="protein sequence ID" value="KAJ0083278.1"/>
    <property type="molecule type" value="Genomic_DNA"/>
</dbReference>
<proteinExistence type="predicted"/>
<keyword evidence="2" id="KW-1185">Reference proteome</keyword>
<evidence type="ECO:0000313" key="1">
    <source>
        <dbReference type="EMBL" id="KAJ0083278.1"/>
    </source>
</evidence>
<dbReference type="Proteomes" id="UP001164250">
    <property type="component" value="Chromosome 11"/>
</dbReference>
<gene>
    <name evidence="1" type="ORF">Patl1_30743</name>
</gene>
<sequence>MENEEEDTSEIPSVSLHALAGSNGLKTMQLQGKIAQQVVVVLVDLESTHNFLSEKIDNKEKLEIVRDGILEVVIASGETLASPGCYCNVTLTIQGISLIMDFHVLPLEGYDVVLRTQWLRTLGPINWDFSKMLMKFYAKGKEMVLQGCTIPTSQLVNHRQMERLRRKKKVGFFDYHLHVYKIIESVLKHG</sequence>
<comment type="caution">
    <text evidence="1">The sequence shown here is derived from an EMBL/GenBank/DDBJ whole genome shotgun (WGS) entry which is preliminary data.</text>
</comment>
<reference evidence="2" key="1">
    <citation type="journal article" date="2023" name="G3 (Bethesda)">
        <title>Genome assembly and association tests identify interacting loci associated with vigor, precocity, and sex in interspecific pistachio rootstocks.</title>
        <authorList>
            <person name="Palmer W."/>
            <person name="Jacygrad E."/>
            <person name="Sagayaradj S."/>
            <person name="Cavanaugh K."/>
            <person name="Han R."/>
            <person name="Bertier L."/>
            <person name="Beede B."/>
            <person name="Kafkas S."/>
            <person name="Golino D."/>
            <person name="Preece J."/>
            <person name="Michelmore R."/>
        </authorList>
    </citation>
    <scope>NUCLEOTIDE SEQUENCE [LARGE SCALE GENOMIC DNA]</scope>
</reference>
<name>A0ACC1AB74_9ROSI</name>